<proteinExistence type="predicted"/>
<reference evidence="1" key="1">
    <citation type="submission" date="2018-02" db="EMBL/GenBank/DDBJ databases">
        <authorList>
            <person name="Silar P."/>
        </authorList>
    </citation>
    <scope>NUCLEOTIDE SEQUENCE [LARGE SCALE GENOMIC DNA]</scope>
    <source>
        <strain evidence="1">T</strain>
    </source>
</reference>
<accession>A0ABY6S4Q5</accession>
<dbReference type="EMBL" id="LR026966">
    <property type="protein sequence ID" value="VBB76581.1"/>
    <property type="molecule type" value="Genomic_DNA"/>
</dbReference>
<keyword evidence="2" id="KW-1185">Reference proteome</keyword>
<gene>
    <name evidence="1" type="ORF">PODCO_300110</name>
</gene>
<name>A0ABY6S4Q5_PODCO</name>
<dbReference type="Proteomes" id="UP000280685">
    <property type="component" value="Chromosome 3"/>
</dbReference>
<protein>
    <submittedName>
        <fullName evidence="1">Uncharacterized protein</fullName>
    </submittedName>
</protein>
<organism evidence="1 2">
    <name type="scientific">Podospora comata</name>
    <dbReference type="NCBI Taxonomy" id="48703"/>
    <lineage>
        <taxon>Eukaryota</taxon>
        <taxon>Fungi</taxon>
        <taxon>Dikarya</taxon>
        <taxon>Ascomycota</taxon>
        <taxon>Pezizomycotina</taxon>
        <taxon>Sordariomycetes</taxon>
        <taxon>Sordariomycetidae</taxon>
        <taxon>Sordariales</taxon>
        <taxon>Podosporaceae</taxon>
        <taxon>Podospora</taxon>
    </lineage>
</organism>
<sequence>MHPVVESDAALGAEEPPHPLCVECVHAEIFLFWCQEGKCRRPVVPGVCEHGAHFEADATVASGGVCSMERRRWFGEV</sequence>
<evidence type="ECO:0000313" key="1">
    <source>
        <dbReference type="EMBL" id="VBB76581.1"/>
    </source>
</evidence>
<evidence type="ECO:0000313" key="2">
    <source>
        <dbReference type="Proteomes" id="UP000280685"/>
    </source>
</evidence>